<comment type="subcellular location">
    <subcellularLocation>
        <location evidence="1">Membrane</location>
        <topology evidence="1">Multi-pass membrane protein</topology>
    </subcellularLocation>
</comment>
<feature type="transmembrane region" description="Helical" evidence="8">
    <location>
        <begin position="77"/>
        <end position="95"/>
    </location>
</feature>
<feature type="transmembrane region" description="Helical" evidence="8">
    <location>
        <begin position="262"/>
        <end position="284"/>
    </location>
</feature>
<feature type="transmembrane region" description="Helical" evidence="8">
    <location>
        <begin position="38"/>
        <end position="56"/>
    </location>
</feature>
<protein>
    <submittedName>
        <fullName evidence="9">Uncharacterized protein</fullName>
    </submittedName>
</protein>
<keyword evidence="3" id="KW-0813">Transport</keyword>
<sequence>MERVSDRQLMLMTGNYITEATLISLPAQIIGIAQQDSWLAYLLPTLVMVFILYLLARTLNRFPQQDLFEAVVNRWSWAGRGITVLYILFFFFILTRDMRMMLDFVNNALLLNTPLLVIGILTVITLVMIARGGVELLGRMTELFFPLFFLVVMAIPITLFKELDYKYLQPFFDQGLVKLLQGSWLALPYFAESFVVVFLCAGTRLPFKRVVYGLFIGFGMLEVLMVTNTLTLGTHLSARMMYPNHEMIRQIRLTDFLDRFDLLIVAVYLPCLLIKLSVSLFVVCHGIKRTATTVSAKNLTMSVGALALVCSLFFYENAIQILNLNYTWPFLGIIFQVLLPVLFFLFLKPKKRREPDEEQKEEAA</sequence>
<dbReference type="GO" id="GO:0009847">
    <property type="term" value="P:spore germination"/>
    <property type="evidence" value="ECO:0007669"/>
    <property type="project" value="InterPro"/>
</dbReference>
<dbReference type="NCBIfam" id="TIGR00912">
    <property type="entry name" value="2A0309"/>
    <property type="match status" value="1"/>
</dbReference>
<evidence type="ECO:0000313" key="10">
    <source>
        <dbReference type="Proteomes" id="UP000195437"/>
    </source>
</evidence>
<feature type="transmembrane region" description="Helical" evidence="8">
    <location>
        <begin position="210"/>
        <end position="232"/>
    </location>
</feature>
<evidence type="ECO:0000313" key="9">
    <source>
        <dbReference type="EMBL" id="ARU62786.1"/>
    </source>
</evidence>
<evidence type="ECO:0000256" key="8">
    <source>
        <dbReference type="SAM" id="Phobius"/>
    </source>
</evidence>
<comment type="similarity">
    <text evidence="2">Belongs to the amino acid-polyamine-organocation (APC) superfamily. Spore germination protein (SGP) (TC 2.A.3.9) family.</text>
</comment>
<keyword evidence="4" id="KW-0309">Germination</keyword>
<organism evidence="9 10">
    <name type="scientific">Tumebacillus avium</name>
    <dbReference type="NCBI Taxonomy" id="1903704"/>
    <lineage>
        <taxon>Bacteria</taxon>
        <taxon>Bacillati</taxon>
        <taxon>Bacillota</taxon>
        <taxon>Bacilli</taxon>
        <taxon>Bacillales</taxon>
        <taxon>Alicyclobacillaceae</taxon>
        <taxon>Tumebacillus</taxon>
    </lineage>
</organism>
<accession>A0A1Y0ISK2</accession>
<feature type="transmembrane region" description="Helical" evidence="8">
    <location>
        <begin position="327"/>
        <end position="347"/>
    </location>
</feature>
<feature type="transmembrane region" description="Helical" evidence="8">
    <location>
        <begin position="143"/>
        <end position="160"/>
    </location>
</feature>
<name>A0A1Y0ISK2_9BACL</name>
<dbReference type="Proteomes" id="UP000195437">
    <property type="component" value="Chromosome"/>
</dbReference>
<keyword evidence="7 8" id="KW-0472">Membrane</keyword>
<keyword evidence="5 8" id="KW-0812">Transmembrane</keyword>
<dbReference type="RefSeq" id="WP_087458136.1">
    <property type="nucleotide sequence ID" value="NZ_CP021434.1"/>
</dbReference>
<dbReference type="PANTHER" id="PTHR34975:SF2">
    <property type="entry name" value="SPORE GERMINATION PROTEIN A2"/>
    <property type="match status" value="1"/>
</dbReference>
<feature type="transmembrane region" description="Helical" evidence="8">
    <location>
        <begin position="296"/>
        <end position="315"/>
    </location>
</feature>
<gene>
    <name evidence="9" type="ORF">CBW65_18775</name>
</gene>
<dbReference type="KEGG" id="tum:CBW65_18775"/>
<dbReference type="Pfam" id="PF03845">
    <property type="entry name" value="Spore_permease"/>
    <property type="match status" value="1"/>
</dbReference>
<dbReference type="OrthoDB" id="2829675at2"/>
<evidence type="ECO:0000256" key="5">
    <source>
        <dbReference type="ARBA" id="ARBA00022692"/>
    </source>
</evidence>
<evidence type="ECO:0000256" key="2">
    <source>
        <dbReference type="ARBA" id="ARBA00007998"/>
    </source>
</evidence>
<evidence type="ECO:0000256" key="3">
    <source>
        <dbReference type="ARBA" id="ARBA00022448"/>
    </source>
</evidence>
<keyword evidence="10" id="KW-1185">Reference proteome</keyword>
<evidence type="ECO:0000256" key="4">
    <source>
        <dbReference type="ARBA" id="ARBA00022544"/>
    </source>
</evidence>
<dbReference type="AlphaFoldDB" id="A0A1Y0ISK2"/>
<keyword evidence="6 8" id="KW-1133">Transmembrane helix</keyword>
<dbReference type="GO" id="GO:0016020">
    <property type="term" value="C:membrane"/>
    <property type="evidence" value="ECO:0007669"/>
    <property type="project" value="UniProtKB-SubCell"/>
</dbReference>
<dbReference type="EMBL" id="CP021434">
    <property type="protein sequence ID" value="ARU62786.1"/>
    <property type="molecule type" value="Genomic_DNA"/>
</dbReference>
<evidence type="ECO:0000256" key="6">
    <source>
        <dbReference type="ARBA" id="ARBA00022989"/>
    </source>
</evidence>
<proteinExistence type="inferred from homology"/>
<reference evidence="10" key="1">
    <citation type="submission" date="2017-05" db="EMBL/GenBank/DDBJ databases">
        <authorList>
            <person name="Sung H."/>
        </authorList>
    </citation>
    <scope>NUCLEOTIDE SEQUENCE [LARGE SCALE GENOMIC DNA]</scope>
    <source>
        <strain evidence="10">AR23208</strain>
    </source>
</reference>
<feature type="transmembrane region" description="Helical" evidence="8">
    <location>
        <begin position="115"/>
        <end position="134"/>
    </location>
</feature>
<evidence type="ECO:0000256" key="1">
    <source>
        <dbReference type="ARBA" id="ARBA00004141"/>
    </source>
</evidence>
<evidence type="ECO:0000256" key="7">
    <source>
        <dbReference type="ARBA" id="ARBA00023136"/>
    </source>
</evidence>
<feature type="transmembrane region" description="Helical" evidence="8">
    <location>
        <begin position="12"/>
        <end position="32"/>
    </location>
</feature>
<dbReference type="PANTHER" id="PTHR34975">
    <property type="entry name" value="SPORE GERMINATION PROTEIN A2"/>
    <property type="match status" value="1"/>
</dbReference>
<dbReference type="InterPro" id="IPR004761">
    <property type="entry name" value="Spore_GerAB"/>
</dbReference>
<feature type="transmembrane region" description="Helical" evidence="8">
    <location>
        <begin position="180"/>
        <end position="201"/>
    </location>
</feature>